<dbReference type="AlphaFoldDB" id="A0A377J9P5"/>
<sequence>MRLNIRLFALITAIISQPSTAQEEIVQVQSQYDVRTTANRLIAAVRVQGLNVISRTDHGEKMQEKGKDFHFAEMVIFDYPKQGTPLISCSQTAKIELPHKALIWEDSERNVWLAYNNPADVAERHRLDKCDFEIKKVEKTLASLATLATQPTPQQ</sequence>
<keyword evidence="1" id="KW-0732">Signal</keyword>
<evidence type="ECO:0000313" key="4">
    <source>
        <dbReference type="Proteomes" id="UP000254512"/>
    </source>
</evidence>
<feature type="chain" id="PRO_5016763273" evidence="1">
    <location>
        <begin position="22"/>
        <end position="155"/>
    </location>
</feature>
<organism evidence="3 4">
    <name type="scientific">Grimontia hollisae</name>
    <name type="common">Vibrio hollisae</name>
    <dbReference type="NCBI Taxonomy" id="673"/>
    <lineage>
        <taxon>Bacteria</taxon>
        <taxon>Pseudomonadati</taxon>
        <taxon>Pseudomonadota</taxon>
        <taxon>Gammaproteobacteria</taxon>
        <taxon>Vibrionales</taxon>
        <taxon>Vibrionaceae</taxon>
        <taxon>Grimontia</taxon>
    </lineage>
</organism>
<dbReference type="SUPFAM" id="SSF103247">
    <property type="entry name" value="TT1751-like"/>
    <property type="match status" value="1"/>
</dbReference>
<evidence type="ECO:0000313" key="3">
    <source>
        <dbReference type="EMBL" id="STO98493.1"/>
    </source>
</evidence>
<dbReference type="STRING" id="673.AL542_03190"/>
<evidence type="ECO:0000256" key="1">
    <source>
        <dbReference type="SAM" id="SignalP"/>
    </source>
</evidence>
<feature type="signal peptide" evidence="1">
    <location>
        <begin position="1"/>
        <end position="21"/>
    </location>
</feature>
<reference evidence="3 4" key="1">
    <citation type="submission" date="2018-06" db="EMBL/GenBank/DDBJ databases">
        <authorList>
            <consortium name="Pathogen Informatics"/>
            <person name="Doyle S."/>
        </authorList>
    </citation>
    <scope>NUCLEOTIDE SEQUENCE [LARGE SCALE GENOMIC DNA]</scope>
    <source>
        <strain evidence="3 4">NCTC11645</strain>
    </source>
</reference>
<feature type="domain" description="DUF302" evidence="2">
    <location>
        <begin position="57"/>
        <end position="118"/>
    </location>
</feature>
<dbReference type="InterPro" id="IPR005180">
    <property type="entry name" value="DUF302"/>
</dbReference>
<dbReference type="Gene3D" id="3.30.310.70">
    <property type="entry name" value="TT1751-like domain"/>
    <property type="match status" value="1"/>
</dbReference>
<name>A0A377J9P5_GRIHO</name>
<proteinExistence type="predicted"/>
<gene>
    <name evidence="3" type="ORF">NCTC11645_03478</name>
</gene>
<dbReference type="InterPro" id="IPR035923">
    <property type="entry name" value="TT1751-like_sf"/>
</dbReference>
<accession>A0A377J9P5</accession>
<dbReference type="GeneID" id="58894895"/>
<dbReference type="RefSeq" id="WP_040528865.1">
    <property type="nucleotide sequence ID" value="NZ_CP014055.2"/>
</dbReference>
<dbReference type="EMBL" id="UGHD01000003">
    <property type="protein sequence ID" value="STO98493.1"/>
    <property type="molecule type" value="Genomic_DNA"/>
</dbReference>
<dbReference type="KEGG" id="gho:AL542_03190"/>
<protein>
    <submittedName>
        <fullName evidence="3">Camphor resistance protein CrcB</fullName>
    </submittedName>
</protein>
<dbReference type="Pfam" id="PF03625">
    <property type="entry name" value="DUF302"/>
    <property type="match status" value="1"/>
</dbReference>
<evidence type="ECO:0000259" key="2">
    <source>
        <dbReference type="Pfam" id="PF03625"/>
    </source>
</evidence>
<dbReference type="CDD" id="cd14797">
    <property type="entry name" value="DUF302"/>
    <property type="match status" value="1"/>
</dbReference>
<dbReference type="Proteomes" id="UP000254512">
    <property type="component" value="Unassembled WGS sequence"/>
</dbReference>